<dbReference type="Gene3D" id="3.30.70.330">
    <property type="match status" value="2"/>
</dbReference>
<dbReference type="InterPro" id="IPR012677">
    <property type="entry name" value="Nucleotide-bd_a/b_plait_sf"/>
</dbReference>
<feature type="compositionally biased region" description="Acidic residues" evidence="3">
    <location>
        <begin position="155"/>
        <end position="167"/>
    </location>
</feature>
<evidence type="ECO:0000256" key="1">
    <source>
        <dbReference type="ARBA" id="ARBA00022884"/>
    </source>
</evidence>
<feature type="compositionally biased region" description="Gly residues" evidence="3">
    <location>
        <begin position="383"/>
        <end position="406"/>
    </location>
</feature>
<evidence type="ECO:0000256" key="3">
    <source>
        <dbReference type="SAM" id="MobiDB-lite"/>
    </source>
</evidence>
<dbReference type="Proteomes" id="UP000242474">
    <property type="component" value="Unassembled WGS sequence"/>
</dbReference>
<feature type="compositionally biased region" description="Basic and acidic residues" evidence="3">
    <location>
        <begin position="32"/>
        <end position="65"/>
    </location>
</feature>
<dbReference type="Pfam" id="PF00076">
    <property type="entry name" value="RRM_1"/>
    <property type="match status" value="2"/>
</dbReference>
<feature type="region of interest" description="Disordered" evidence="3">
    <location>
        <begin position="376"/>
        <end position="413"/>
    </location>
</feature>
<feature type="region of interest" description="Disordered" evidence="3">
    <location>
        <begin position="1"/>
        <end position="205"/>
    </location>
</feature>
<feature type="compositionally biased region" description="Acidic residues" evidence="3">
    <location>
        <begin position="66"/>
        <end position="85"/>
    </location>
</feature>
<protein>
    <submittedName>
        <fullName evidence="5">RNA-binding domain-containing protein</fullName>
    </submittedName>
</protein>
<dbReference type="PROSITE" id="PS50102">
    <property type="entry name" value="RRM"/>
    <property type="match status" value="2"/>
</dbReference>
<dbReference type="InterPro" id="IPR052462">
    <property type="entry name" value="SLIRP/GR-RBP-like"/>
</dbReference>
<feature type="domain" description="RRM" evidence="4">
    <location>
        <begin position="205"/>
        <end position="282"/>
    </location>
</feature>
<feature type="compositionally biased region" description="Basic and acidic residues" evidence="3">
    <location>
        <begin position="1"/>
        <end position="25"/>
    </location>
</feature>
<dbReference type="STRING" id="763665.A0A2G5B7N5"/>
<feature type="compositionally biased region" description="Acidic residues" evidence="3">
    <location>
        <begin position="101"/>
        <end position="115"/>
    </location>
</feature>
<evidence type="ECO:0000259" key="4">
    <source>
        <dbReference type="PROSITE" id="PS50102"/>
    </source>
</evidence>
<accession>A0A2G5B7N5</accession>
<feature type="region of interest" description="Disordered" evidence="3">
    <location>
        <begin position="273"/>
        <end position="304"/>
    </location>
</feature>
<dbReference type="PANTHER" id="PTHR48027">
    <property type="entry name" value="HETEROGENEOUS NUCLEAR RIBONUCLEOPROTEIN 87F-RELATED"/>
    <property type="match status" value="1"/>
</dbReference>
<proteinExistence type="predicted"/>
<dbReference type="AlphaFoldDB" id="A0A2G5B7N5"/>
<dbReference type="GO" id="GO:0003723">
    <property type="term" value="F:RNA binding"/>
    <property type="evidence" value="ECO:0007669"/>
    <property type="project" value="UniProtKB-UniRule"/>
</dbReference>
<dbReference type="InterPro" id="IPR035979">
    <property type="entry name" value="RBD_domain_sf"/>
</dbReference>
<name>A0A2G5B7N5_COERN</name>
<evidence type="ECO:0000313" key="5">
    <source>
        <dbReference type="EMBL" id="PIA15028.1"/>
    </source>
</evidence>
<organism evidence="5 6">
    <name type="scientific">Coemansia reversa (strain ATCC 12441 / NRRL 1564)</name>
    <dbReference type="NCBI Taxonomy" id="763665"/>
    <lineage>
        <taxon>Eukaryota</taxon>
        <taxon>Fungi</taxon>
        <taxon>Fungi incertae sedis</taxon>
        <taxon>Zoopagomycota</taxon>
        <taxon>Kickxellomycotina</taxon>
        <taxon>Kickxellomycetes</taxon>
        <taxon>Kickxellales</taxon>
        <taxon>Kickxellaceae</taxon>
        <taxon>Coemansia</taxon>
    </lineage>
</organism>
<reference evidence="5 6" key="1">
    <citation type="journal article" date="2015" name="Genome Biol. Evol.">
        <title>Phylogenomic analyses indicate that early fungi evolved digesting cell walls of algal ancestors of land plants.</title>
        <authorList>
            <person name="Chang Y."/>
            <person name="Wang S."/>
            <person name="Sekimoto S."/>
            <person name="Aerts A.L."/>
            <person name="Choi C."/>
            <person name="Clum A."/>
            <person name="LaButti K.M."/>
            <person name="Lindquist E.A."/>
            <person name="Yee Ngan C."/>
            <person name="Ohm R.A."/>
            <person name="Salamov A.A."/>
            <person name="Grigoriev I.V."/>
            <person name="Spatafora J.W."/>
            <person name="Berbee M.L."/>
        </authorList>
    </citation>
    <scope>NUCLEOTIDE SEQUENCE [LARGE SCALE GENOMIC DNA]</scope>
    <source>
        <strain evidence="5 6">NRRL 1564</strain>
    </source>
</reference>
<dbReference type="EMBL" id="KZ303510">
    <property type="protein sequence ID" value="PIA15028.1"/>
    <property type="molecule type" value="Genomic_DNA"/>
</dbReference>
<sequence>MGKSKSKENGTAKIEKVKKAVEKATKKTSSAKVDKKENGSAKEDKKAKKEAKRLAELEALKKKQQEEEESDSESDTDSSASEDESETKADSESEANSSSDSESEADSSSDSDSDSDASTSDEPASKAKPGVTAASSEEVEDSSDSDSSDASSSDSSDDSDVEMNEDSDSGKRKADSDVEMDDTSDSEETKPEPVAKKQRTETETASIFVGNLPFSATEESLKDVFGEFGEVTGARIATQADSGRSRGFGYVDFNSSEARDKALAATHVEIEGRQLRMEKTDSGAQSGKPARTAQPPSNEPSKTLFVGNLSFHSNEEGIREAFAECGNVVSVRIVTDRDTGRPKGFGYIEFDSLEAAASAMEWNGSDLDGRNIRLDYSAPRPNNGGGARGGGRGGARGGRGRGGGNRFGNANRY</sequence>
<dbReference type="SMART" id="SM00360">
    <property type="entry name" value="RRM"/>
    <property type="match status" value="2"/>
</dbReference>
<dbReference type="OrthoDB" id="439808at2759"/>
<feature type="domain" description="RRM" evidence="4">
    <location>
        <begin position="302"/>
        <end position="379"/>
    </location>
</feature>
<keyword evidence="6" id="KW-1185">Reference proteome</keyword>
<dbReference type="InterPro" id="IPR000504">
    <property type="entry name" value="RRM_dom"/>
</dbReference>
<dbReference type="SUPFAM" id="SSF54928">
    <property type="entry name" value="RNA-binding domain, RBD"/>
    <property type="match status" value="2"/>
</dbReference>
<gene>
    <name evidence="5" type="ORF">COEREDRAFT_82246</name>
</gene>
<feature type="compositionally biased region" description="Acidic residues" evidence="3">
    <location>
        <begin position="137"/>
        <end position="147"/>
    </location>
</feature>
<feature type="compositionally biased region" description="Acidic residues" evidence="3">
    <location>
        <begin position="177"/>
        <end position="186"/>
    </location>
</feature>
<feature type="compositionally biased region" description="Basic and acidic residues" evidence="3">
    <location>
        <begin position="187"/>
        <end position="202"/>
    </location>
</feature>
<evidence type="ECO:0000313" key="6">
    <source>
        <dbReference type="Proteomes" id="UP000242474"/>
    </source>
</evidence>
<keyword evidence="1 2" id="KW-0694">RNA-binding</keyword>
<evidence type="ECO:0000256" key="2">
    <source>
        <dbReference type="PROSITE-ProRule" id="PRU00176"/>
    </source>
</evidence>